<dbReference type="RefSeq" id="WP_215922892.1">
    <property type="nucleotide sequence ID" value="NZ_JAHKNI010000016.1"/>
</dbReference>
<dbReference type="InterPro" id="IPR050131">
    <property type="entry name" value="Peptidase_S8_subtilisin-like"/>
</dbReference>
<dbReference type="InterPro" id="IPR023827">
    <property type="entry name" value="Peptidase_S8_Asp-AS"/>
</dbReference>
<comment type="subcellular location">
    <subcellularLocation>
        <location evidence="1">Cell membrane</location>
        <topology evidence="1">Single-pass membrane protein</topology>
    </subcellularLocation>
</comment>
<evidence type="ECO:0000256" key="6">
    <source>
        <dbReference type="ARBA" id="ARBA00022801"/>
    </source>
</evidence>
<evidence type="ECO:0000256" key="5">
    <source>
        <dbReference type="ARBA" id="ARBA00022692"/>
    </source>
</evidence>
<evidence type="ECO:0000256" key="7">
    <source>
        <dbReference type="ARBA" id="ARBA00022825"/>
    </source>
</evidence>
<name>A0ABS6B9L0_9NOCA</name>
<evidence type="ECO:0000259" key="13">
    <source>
        <dbReference type="Pfam" id="PF00082"/>
    </source>
</evidence>
<dbReference type="PRINTS" id="PR00723">
    <property type="entry name" value="SUBTILISIN"/>
</dbReference>
<keyword evidence="15" id="KW-1185">Reference proteome</keyword>
<organism evidence="14 15">
    <name type="scientific">Nocardia albiluteola</name>
    <dbReference type="NCBI Taxonomy" id="2842303"/>
    <lineage>
        <taxon>Bacteria</taxon>
        <taxon>Bacillati</taxon>
        <taxon>Actinomycetota</taxon>
        <taxon>Actinomycetes</taxon>
        <taxon>Mycobacteriales</taxon>
        <taxon>Nocardiaceae</taxon>
        <taxon>Nocardia</taxon>
    </lineage>
</organism>
<dbReference type="GO" id="GO:0008233">
    <property type="term" value="F:peptidase activity"/>
    <property type="evidence" value="ECO:0007669"/>
    <property type="project" value="UniProtKB-KW"/>
</dbReference>
<comment type="similarity">
    <text evidence="2 10">Belongs to the peptidase S8 family.</text>
</comment>
<dbReference type="InterPro" id="IPR022398">
    <property type="entry name" value="Peptidase_S8_His-AS"/>
</dbReference>
<dbReference type="PROSITE" id="PS51892">
    <property type="entry name" value="SUBTILASE"/>
    <property type="match status" value="1"/>
</dbReference>
<accession>A0ABS6B9L0</accession>
<evidence type="ECO:0000256" key="12">
    <source>
        <dbReference type="SAM" id="SignalP"/>
    </source>
</evidence>
<evidence type="ECO:0000313" key="15">
    <source>
        <dbReference type="Proteomes" id="UP000733379"/>
    </source>
</evidence>
<keyword evidence="3" id="KW-1003">Cell membrane</keyword>
<evidence type="ECO:0000256" key="4">
    <source>
        <dbReference type="ARBA" id="ARBA00022670"/>
    </source>
</evidence>
<evidence type="ECO:0000256" key="11">
    <source>
        <dbReference type="SAM" id="Phobius"/>
    </source>
</evidence>
<feature type="signal peptide" evidence="12">
    <location>
        <begin position="1"/>
        <end position="19"/>
    </location>
</feature>
<dbReference type="Pfam" id="PF00082">
    <property type="entry name" value="Peptidase_S8"/>
    <property type="match status" value="1"/>
</dbReference>
<evidence type="ECO:0000313" key="14">
    <source>
        <dbReference type="EMBL" id="MBU3066833.1"/>
    </source>
</evidence>
<feature type="active site" description="Charge relay system" evidence="10">
    <location>
        <position position="329"/>
    </location>
</feature>
<dbReference type="InterPro" id="IPR015500">
    <property type="entry name" value="Peptidase_S8_subtilisin-rel"/>
</dbReference>
<dbReference type="PROSITE" id="PS00136">
    <property type="entry name" value="SUBTILASE_ASP"/>
    <property type="match status" value="1"/>
</dbReference>
<dbReference type="EMBL" id="JAHKNI010000016">
    <property type="protein sequence ID" value="MBU3066833.1"/>
    <property type="molecule type" value="Genomic_DNA"/>
</dbReference>
<keyword evidence="12" id="KW-0732">Signal</keyword>
<dbReference type="InterPro" id="IPR000209">
    <property type="entry name" value="Peptidase_S8/S53_dom"/>
</dbReference>
<keyword evidence="5 11" id="KW-0812">Transmembrane</keyword>
<keyword evidence="8 11" id="KW-1133">Transmembrane helix</keyword>
<feature type="domain" description="Peptidase S8/S53" evidence="13">
    <location>
        <begin position="78"/>
        <end position="375"/>
    </location>
</feature>
<dbReference type="InterPro" id="IPR036852">
    <property type="entry name" value="Peptidase_S8/S53_dom_sf"/>
</dbReference>
<evidence type="ECO:0000256" key="8">
    <source>
        <dbReference type="ARBA" id="ARBA00022989"/>
    </source>
</evidence>
<keyword evidence="6 10" id="KW-0378">Hydrolase</keyword>
<dbReference type="PANTHER" id="PTHR43806:SF11">
    <property type="entry name" value="CEREVISIN-RELATED"/>
    <property type="match status" value="1"/>
</dbReference>
<dbReference type="GO" id="GO:0006508">
    <property type="term" value="P:proteolysis"/>
    <property type="evidence" value="ECO:0007669"/>
    <property type="project" value="UniProtKB-KW"/>
</dbReference>
<comment type="caution">
    <text evidence="14">The sequence shown here is derived from an EMBL/GenBank/DDBJ whole genome shotgun (WGS) entry which is preliminary data.</text>
</comment>
<dbReference type="Gene3D" id="3.40.50.200">
    <property type="entry name" value="Peptidase S8/S53 domain"/>
    <property type="match status" value="1"/>
</dbReference>
<evidence type="ECO:0000256" key="10">
    <source>
        <dbReference type="PROSITE-ProRule" id="PRU01240"/>
    </source>
</evidence>
<gene>
    <name evidence="14" type="primary">mycP</name>
    <name evidence="14" type="ORF">KO481_35605</name>
</gene>
<keyword evidence="4 10" id="KW-0645">Protease</keyword>
<evidence type="ECO:0000256" key="2">
    <source>
        <dbReference type="ARBA" id="ARBA00011073"/>
    </source>
</evidence>
<feature type="active site" description="Charge relay system" evidence="10">
    <location>
        <position position="119"/>
    </location>
</feature>
<feature type="active site" description="Charge relay system" evidence="10">
    <location>
        <position position="87"/>
    </location>
</feature>
<dbReference type="SUPFAM" id="SSF52743">
    <property type="entry name" value="Subtilisin-like"/>
    <property type="match status" value="1"/>
</dbReference>
<feature type="transmembrane region" description="Helical" evidence="11">
    <location>
        <begin position="416"/>
        <end position="436"/>
    </location>
</feature>
<dbReference type="NCBIfam" id="TIGR03921">
    <property type="entry name" value="T7SS_mycosin"/>
    <property type="match status" value="1"/>
</dbReference>
<dbReference type="Proteomes" id="UP000733379">
    <property type="component" value="Unassembled WGS sequence"/>
</dbReference>
<feature type="chain" id="PRO_5046818219" evidence="12">
    <location>
        <begin position="20"/>
        <end position="443"/>
    </location>
</feature>
<protein>
    <submittedName>
        <fullName evidence="14">Type VII secretion-associated serine protease mycosin</fullName>
    </submittedName>
</protein>
<keyword evidence="7 10" id="KW-0720">Serine protease</keyword>
<proteinExistence type="inferred from homology"/>
<evidence type="ECO:0000256" key="3">
    <source>
        <dbReference type="ARBA" id="ARBA00022475"/>
    </source>
</evidence>
<dbReference type="InterPro" id="IPR023834">
    <property type="entry name" value="T7SS_pept_S8A_mycosin"/>
</dbReference>
<sequence>MLVAAGCFAMSAAPAAAMAPPQVIVGAPMVDGPPGPELPVQQDKGCLGTGVLPQSDLSRVPPPEQMLNLDKARTLSRGAGVTVAVLDTGVSPDARLPHLLGGGDYVTSGGNGLSDCDAHGTLVAGIIGAAADQADGFTGVAPDANILSIRYRSDAFSVRANGNFDQAQQLALQVRTLARAIVHAANMGAGVIVVSVPICMPAASGVDQSILAAAVGYASRARDAVIIAGAGTAGENGCDKNPDVDPSQPGDVRNWRDVQTISTPGCFSTDVVAVGFTTAAGVPVGNSMLGPWVSLGAPGTGIESLGPGGGALINGVASGSSLTPVGGSSFAAAYVAGAAALLRSRFPRENSQDIIDRLAASAHEPAWGVDDAIGVGVIDPVAALGYRTPPRAPAGVNQAARLTMPPPPRPADLRPGIATAAVIAAVLVLGAVVLGANRFRRRE</sequence>
<reference evidence="14 15" key="1">
    <citation type="submission" date="2021-06" db="EMBL/GenBank/DDBJ databases">
        <title>Actinomycetes sequencing.</title>
        <authorList>
            <person name="Shan Q."/>
        </authorList>
    </citation>
    <scope>NUCLEOTIDE SEQUENCE [LARGE SCALE GENOMIC DNA]</scope>
    <source>
        <strain evidence="14 15">NEAU-G5</strain>
    </source>
</reference>
<evidence type="ECO:0000256" key="9">
    <source>
        <dbReference type="ARBA" id="ARBA00023136"/>
    </source>
</evidence>
<dbReference type="PANTHER" id="PTHR43806">
    <property type="entry name" value="PEPTIDASE S8"/>
    <property type="match status" value="1"/>
</dbReference>
<evidence type="ECO:0000256" key="1">
    <source>
        <dbReference type="ARBA" id="ARBA00004162"/>
    </source>
</evidence>
<keyword evidence="9 11" id="KW-0472">Membrane</keyword>
<dbReference type="PROSITE" id="PS00137">
    <property type="entry name" value="SUBTILASE_HIS"/>
    <property type="match status" value="1"/>
</dbReference>